<proteinExistence type="predicted"/>
<keyword evidence="1" id="KW-0472">Membrane</keyword>
<dbReference type="KEGG" id="qsa:O6P43_019530"/>
<dbReference type="PANTHER" id="PTHR34291:SF7">
    <property type="entry name" value="PROTEIN, PUTATIVE-RELATED"/>
    <property type="match status" value="1"/>
</dbReference>
<keyword evidence="1" id="KW-1133">Transmembrane helix</keyword>
<reference evidence="2" key="1">
    <citation type="journal article" date="2023" name="Science">
        <title>Elucidation of the pathway for biosynthesis of saponin adjuvants from the soapbark tree.</title>
        <authorList>
            <person name="Reed J."/>
            <person name="Orme A."/>
            <person name="El-Demerdash A."/>
            <person name="Owen C."/>
            <person name="Martin L.B.B."/>
            <person name="Misra R.C."/>
            <person name="Kikuchi S."/>
            <person name="Rejzek M."/>
            <person name="Martin A.C."/>
            <person name="Harkess A."/>
            <person name="Leebens-Mack J."/>
            <person name="Louveau T."/>
            <person name="Stephenson M.J."/>
            <person name="Osbourn A."/>
        </authorList>
    </citation>
    <scope>NUCLEOTIDE SEQUENCE</scope>
    <source>
        <strain evidence="2">S10</strain>
    </source>
</reference>
<organism evidence="2 3">
    <name type="scientific">Quillaja saponaria</name>
    <name type="common">Soap bark tree</name>
    <dbReference type="NCBI Taxonomy" id="32244"/>
    <lineage>
        <taxon>Eukaryota</taxon>
        <taxon>Viridiplantae</taxon>
        <taxon>Streptophyta</taxon>
        <taxon>Embryophyta</taxon>
        <taxon>Tracheophyta</taxon>
        <taxon>Spermatophyta</taxon>
        <taxon>Magnoliopsida</taxon>
        <taxon>eudicotyledons</taxon>
        <taxon>Gunneridae</taxon>
        <taxon>Pentapetalae</taxon>
        <taxon>rosids</taxon>
        <taxon>fabids</taxon>
        <taxon>Fabales</taxon>
        <taxon>Quillajaceae</taxon>
        <taxon>Quillaja</taxon>
    </lineage>
</organism>
<evidence type="ECO:0000256" key="1">
    <source>
        <dbReference type="SAM" id="Phobius"/>
    </source>
</evidence>
<feature type="transmembrane region" description="Helical" evidence="1">
    <location>
        <begin position="20"/>
        <end position="40"/>
    </location>
</feature>
<dbReference type="AlphaFoldDB" id="A0AAD7PL71"/>
<comment type="caution">
    <text evidence="2">The sequence shown here is derived from an EMBL/GenBank/DDBJ whole genome shotgun (WGS) entry which is preliminary data.</text>
</comment>
<dbReference type="EMBL" id="JARAOO010000008">
    <property type="protein sequence ID" value="KAJ7958874.1"/>
    <property type="molecule type" value="Genomic_DNA"/>
</dbReference>
<dbReference type="InterPro" id="IPR037699">
    <property type="entry name" value="At5g65660-like"/>
</dbReference>
<keyword evidence="1" id="KW-0812">Transmembrane</keyword>
<protein>
    <submittedName>
        <fullName evidence="2">Hydroxyproline-rich glycoprotein family protein</fullName>
    </submittedName>
</protein>
<dbReference type="Proteomes" id="UP001163823">
    <property type="component" value="Chromosome 8"/>
</dbReference>
<sequence length="123" mass="13497">MEIDQETASPRASLSFPLGLALLLALLLGMSAFFCCCLHWDKIRSLLGIQLSGEFSQPDGDHNHITASPHKTLPPLMTMKQNQVQSLPVLMPGDEVPKFIAMACPCQPPVMDKLTIKVHDPCM</sequence>
<keyword evidence="3" id="KW-1185">Reference proteome</keyword>
<accession>A0AAD7PL71</accession>
<gene>
    <name evidence="2" type="ORF">O6P43_019530</name>
</gene>
<evidence type="ECO:0000313" key="3">
    <source>
        <dbReference type="Proteomes" id="UP001163823"/>
    </source>
</evidence>
<dbReference type="PANTHER" id="PTHR34291">
    <property type="entry name" value="HYDROXYPROLINE-RICH GLYCOPROTEIN FAMILY PROTEIN"/>
    <property type="match status" value="1"/>
</dbReference>
<name>A0AAD7PL71_QUISA</name>
<evidence type="ECO:0000313" key="2">
    <source>
        <dbReference type="EMBL" id="KAJ7958874.1"/>
    </source>
</evidence>